<protein>
    <submittedName>
        <fullName evidence="1">Uncharacterized protein</fullName>
    </submittedName>
</protein>
<reference evidence="1" key="1">
    <citation type="submission" date="2020-07" db="EMBL/GenBank/DDBJ databases">
        <authorList>
            <person name="Nazaruddin N."/>
        </authorList>
    </citation>
    <scope>NUCLEOTIDE SEQUENCE</scope>
</reference>
<gene>
    <name evidence="1" type="ORF">MHI_LOCUS624696</name>
</gene>
<comment type="caution">
    <text evidence="1">The sequence shown here is derived from an EMBL/GenBank/DDBJ whole genome shotgun (WGS) entry which is preliminary data.</text>
</comment>
<sequence>MFRKLISTMGYHPTGRYYHSTAPAQYMSFRYKTISTEETMSKKGRWKIGPPEFSDAG</sequence>
<feature type="non-terminal residue" evidence="1">
    <location>
        <position position="57"/>
    </location>
</feature>
<dbReference type="EMBL" id="CAJDYZ010009115">
    <property type="protein sequence ID" value="CAD1476189.1"/>
    <property type="molecule type" value="Genomic_DNA"/>
</dbReference>
<evidence type="ECO:0000313" key="1">
    <source>
        <dbReference type="EMBL" id="CAD1476189.1"/>
    </source>
</evidence>
<accession>A0A6V7HCU1</accession>
<dbReference type="Proteomes" id="UP000752696">
    <property type="component" value="Unassembled WGS sequence"/>
</dbReference>
<name>A0A6V7HCU1_9HYME</name>
<organism evidence="1 2">
    <name type="scientific">Heterotrigona itama</name>
    <dbReference type="NCBI Taxonomy" id="395501"/>
    <lineage>
        <taxon>Eukaryota</taxon>
        <taxon>Metazoa</taxon>
        <taxon>Ecdysozoa</taxon>
        <taxon>Arthropoda</taxon>
        <taxon>Hexapoda</taxon>
        <taxon>Insecta</taxon>
        <taxon>Pterygota</taxon>
        <taxon>Neoptera</taxon>
        <taxon>Endopterygota</taxon>
        <taxon>Hymenoptera</taxon>
        <taxon>Apocrita</taxon>
        <taxon>Aculeata</taxon>
        <taxon>Apoidea</taxon>
        <taxon>Anthophila</taxon>
        <taxon>Apidae</taxon>
        <taxon>Heterotrigona</taxon>
    </lineage>
</organism>
<dbReference type="AlphaFoldDB" id="A0A6V7HCU1"/>
<proteinExistence type="predicted"/>
<evidence type="ECO:0000313" key="2">
    <source>
        <dbReference type="Proteomes" id="UP000752696"/>
    </source>
</evidence>
<keyword evidence="2" id="KW-1185">Reference proteome</keyword>